<feature type="region of interest" description="Disordered" evidence="5">
    <location>
        <begin position="102"/>
        <end position="129"/>
    </location>
</feature>
<dbReference type="Proteomes" id="UP000760494">
    <property type="component" value="Unassembled WGS sequence"/>
</dbReference>
<keyword evidence="3" id="KW-0238">DNA-binding</keyword>
<evidence type="ECO:0000256" key="2">
    <source>
        <dbReference type="ARBA" id="ARBA00022723"/>
    </source>
</evidence>
<feature type="compositionally biased region" description="Polar residues" evidence="5">
    <location>
        <begin position="107"/>
        <end position="119"/>
    </location>
</feature>
<dbReference type="EMBL" id="CABFJX010000368">
    <property type="protein sequence ID" value="VTT73337.1"/>
    <property type="molecule type" value="Genomic_DNA"/>
</dbReference>
<accession>A0A9Q9RRD5</accession>
<comment type="caution">
    <text evidence="7">The sequence shown here is derived from an EMBL/GenBank/DDBJ whole genome shotgun (WGS) entry which is preliminary data.</text>
</comment>
<dbReference type="GO" id="GO:0006351">
    <property type="term" value="P:DNA-templated transcription"/>
    <property type="evidence" value="ECO:0007669"/>
    <property type="project" value="InterPro"/>
</dbReference>
<name>A0A9Q9RRD5_FUSFU</name>
<evidence type="ECO:0000256" key="1">
    <source>
        <dbReference type="ARBA" id="ARBA00004123"/>
    </source>
</evidence>
<dbReference type="PANTHER" id="PTHR46910:SF3">
    <property type="entry name" value="HALOTOLERANCE PROTEIN 9-RELATED"/>
    <property type="match status" value="1"/>
</dbReference>
<dbReference type="GO" id="GO:0008270">
    <property type="term" value="F:zinc ion binding"/>
    <property type="evidence" value="ECO:0007669"/>
    <property type="project" value="InterPro"/>
</dbReference>
<feature type="compositionally biased region" description="Gly residues" evidence="5">
    <location>
        <begin position="18"/>
        <end position="31"/>
    </location>
</feature>
<dbReference type="Pfam" id="PF04082">
    <property type="entry name" value="Fungal_trans"/>
    <property type="match status" value="1"/>
</dbReference>
<feature type="compositionally biased region" description="Polar residues" evidence="5">
    <location>
        <begin position="44"/>
        <end position="54"/>
    </location>
</feature>
<dbReference type="GO" id="GO:0005634">
    <property type="term" value="C:nucleus"/>
    <property type="evidence" value="ECO:0007669"/>
    <property type="project" value="UniProtKB-SubCell"/>
</dbReference>
<keyword evidence="2" id="KW-0479">Metal-binding</keyword>
<reference evidence="7" key="1">
    <citation type="submission" date="2019-05" db="EMBL/GenBank/DDBJ databases">
        <authorList>
            <person name="Piombo E."/>
        </authorList>
    </citation>
    <scope>NUCLEOTIDE SEQUENCE</scope>
    <source>
        <strain evidence="7">C2S</strain>
    </source>
</reference>
<evidence type="ECO:0000256" key="4">
    <source>
        <dbReference type="ARBA" id="ARBA00023242"/>
    </source>
</evidence>
<dbReference type="CDD" id="cd12148">
    <property type="entry name" value="fungal_TF_MHR"/>
    <property type="match status" value="1"/>
</dbReference>
<evidence type="ECO:0000259" key="6">
    <source>
        <dbReference type="Pfam" id="PF04082"/>
    </source>
</evidence>
<feature type="compositionally biased region" description="Polar residues" evidence="5">
    <location>
        <begin position="1"/>
        <end position="17"/>
    </location>
</feature>
<evidence type="ECO:0000313" key="7">
    <source>
        <dbReference type="EMBL" id="VTT73337.1"/>
    </source>
</evidence>
<dbReference type="InterPro" id="IPR050987">
    <property type="entry name" value="AtrR-like"/>
</dbReference>
<evidence type="ECO:0000313" key="8">
    <source>
        <dbReference type="Proteomes" id="UP000760494"/>
    </source>
</evidence>
<dbReference type="GO" id="GO:0003700">
    <property type="term" value="F:DNA-binding transcription factor activity"/>
    <property type="evidence" value="ECO:0007669"/>
    <property type="project" value="InterPro"/>
</dbReference>
<dbReference type="InterPro" id="IPR007219">
    <property type="entry name" value="XnlR_reg_dom"/>
</dbReference>
<proteinExistence type="predicted"/>
<gene>
    <name evidence="7" type="ORF">C2S_9036</name>
</gene>
<sequence length="669" mass="74386">MVNSPTTLDLNGLDTGNSPGGTIGNAEGGPSQGRKRKKYAARACTTSGANTNRRNPIVPRDPDTRSAVAQAPVPSALSDPRVDELCDRVSTIEGMLTRLVKSAKGTGDSSPSATFSTPVERSVTVPGEDDDDADQFALPTIAHDDLTLSSQVAAMSAFLSRPPSPKPGSGRQTATFQVLVELPDTSSLQHLLDVYFREMNSYFPFLDREDTELRIYGVVGRLGYRPCNRTLAVTKEDLSVIALTYIMLALADCVDPGEGACDGDTKPGWERYLQSCRAIQRFSHSKALNLDVVRAQCLVAAYLMHCEVLRAASQAISVAWQQAISIRLNDKKAWPIENAQETLQRQQLWWTMYFSDRQISRRSGIAYHIRDTEFDVDDFTLHAENNLIPQTDITRSYLQALINLARLWSLVWDTFFAVGATNKGDWMEVELMDARILNTRRGLPKTLTWDSNEVANYTACDEDESHIRRRLQIFTRLELIRMLIKQNPVRQSAFNPETAHFCARLSREIIRSHHVYLSQYPEARASGYFTTSSIVECIYHLAPVIHCSVDSNERSACVSAFNQARGILVKLSAYNNVAKKALKALNGVIKKWGTGDIKGSSGGKDTSALQGVLQDHNNLDVPPQIHEFMRRIEVQDGQDSFDIDLGELMDMSMGWISGSEFDLQPDVLL</sequence>
<dbReference type="AlphaFoldDB" id="A0A9Q9RRD5"/>
<protein>
    <recommendedName>
        <fullName evidence="6">Xylanolytic transcriptional activator regulatory domain-containing protein</fullName>
    </recommendedName>
</protein>
<keyword evidence="4" id="KW-0539">Nucleus</keyword>
<dbReference type="GO" id="GO:0003677">
    <property type="term" value="F:DNA binding"/>
    <property type="evidence" value="ECO:0007669"/>
    <property type="project" value="UniProtKB-KW"/>
</dbReference>
<evidence type="ECO:0000256" key="3">
    <source>
        <dbReference type="ARBA" id="ARBA00023125"/>
    </source>
</evidence>
<organism evidence="7 8">
    <name type="scientific">Fusarium fujikuroi</name>
    <name type="common">Bakanae and foot rot disease fungus</name>
    <name type="synonym">Gibberella fujikuroi</name>
    <dbReference type="NCBI Taxonomy" id="5127"/>
    <lineage>
        <taxon>Eukaryota</taxon>
        <taxon>Fungi</taxon>
        <taxon>Dikarya</taxon>
        <taxon>Ascomycota</taxon>
        <taxon>Pezizomycotina</taxon>
        <taxon>Sordariomycetes</taxon>
        <taxon>Hypocreomycetidae</taxon>
        <taxon>Hypocreales</taxon>
        <taxon>Nectriaceae</taxon>
        <taxon>Fusarium</taxon>
        <taxon>Fusarium fujikuroi species complex</taxon>
    </lineage>
</organism>
<feature type="region of interest" description="Disordered" evidence="5">
    <location>
        <begin position="1"/>
        <end position="66"/>
    </location>
</feature>
<dbReference type="PANTHER" id="PTHR46910">
    <property type="entry name" value="TRANSCRIPTION FACTOR PDR1"/>
    <property type="match status" value="1"/>
</dbReference>
<comment type="subcellular location">
    <subcellularLocation>
        <location evidence="1">Nucleus</location>
    </subcellularLocation>
</comment>
<feature type="domain" description="Xylanolytic transcriptional activator regulatory" evidence="6">
    <location>
        <begin position="192"/>
        <end position="420"/>
    </location>
</feature>
<evidence type="ECO:0000256" key="5">
    <source>
        <dbReference type="SAM" id="MobiDB-lite"/>
    </source>
</evidence>